<name>A0ABQ0LE99_MYCCL</name>
<keyword evidence="2" id="KW-1185">Reference proteome</keyword>
<dbReference type="EMBL" id="DF845499">
    <property type="protein sequence ID" value="GAT49433.1"/>
    <property type="molecule type" value="Genomic_DNA"/>
</dbReference>
<reference evidence="1" key="1">
    <citation type="submission" date="2014-09" db="EMBL/GenBank/DDBJ databases">
        <title>Genome sequence of the luminous mushroom Mycena chlorophos for searching fungal bioluminescence genes.</title>
        <authorList>
            <person name="Tanaka Y."/>
            <person name="Kasuga D."/>
            <person name="Oba Y."/>
            <person name="Hase S."/>
            <person name="Sato K."/>
            <person name="Oba Y."/>
            <person name="Sakakibara Y."/>
        </authorList>
    </citation>
    <scope>NUCLEOTIDE SEQUENCE</scope>
</reference>
<proteinExistence type="predicted"/>
<organism evidence="1 2">
    <name type="scientific">Mycena chlorophos</name>
    <name type="common">Agaric fungus</name>
    <name type="synonym">Agaricus chlorophos</name>
    <dbReference type="NCBI Taxonomy" id="658473"/>
    <lineage>
        <taxon>Eukaryota</taxon>
        <taxon>Fungi</taxon>
        <taxon>Dikarya</taxon>
        <taxon>Basidiomycota</taxon>
        <taxon>Agaricomycotina</taxon>
        <taxon>Agaricomycetes</taxon>
        <taxon>Agaricomycetidae</taxon>
        <taxon>Agaricales</taxon>
        <taxon>Marasmiineae</taxon>
        <taxon>Mycenaceae</taxon>
        <taxon>Mycena</taxon>
    </lineage>
</organism>
<accession>A0ABQ0LE99</accession>
<sequence length="73" mass="8294">ILSLEKVKLDLQKTPAQRPVENLKVDNLRKAVDQSADDIKKLEESNVTTVELLLATLQLIQWDMETADDDLYA</sequence>
<gene>
    <name evidence="1" type="ORF">MCHLO_06747</name>
</gene>
<dbReference type="Proteomes" id="UP000815677">
    <property type="component" value="Unassembled WGS sequence"/>
</dbReference>
<feature type="non-terminal residue" evidence="1">
    <location>
        <position position="1"/>
    </location>
</feature>
<evidence type="ECO:0000313" key="1">
    <source>
        <dbReference type="EMBL" id="GAT49433.1"/>
    </source>
</evidence>
<evidence type="ECO:0000313" key="2">
    <source>
        <dbReference type="Proteomes" id="UP000815677"/>
    </source>
</evidence>
<protein>
    <submittedName>
        <fullName evidence="1">Uncharacterized protein</fullName>
    </submittedName>
</protein>